<reference evidence="1" key="2">
    <citation type="journal article" date="2023" name="Science">
        <title>Genomic signatures of disease resistance in endangered staghorn corals.</title>
        <authorList>
            <person name="Vollmer S.V."/>
            <person name="Selwyn J.D."/>
            <person name="Despard B.A."/>
            <person name="Roesel C.L."/>
        </authorList>
    </citation>
    <scope>NUCLEOTIDE SEQUENCE</scope>
    <source>
        <strain evidence="1">K2</strain>
    </source>
</reference>
<gene>
    <name evidence="1" type="ORF">P5673_028991</name>
</gene>
<dbReference type="AlphaFoldDB" id="A0AAD9PWE1"/>
<proteinExistence type="predicted"/>
<comment type="caution">
    <text evidence="1">The sequence shown here is derived from an EMBL/GenBank/DDBJ whole genome shotgun (WGS) entry which is preliminary data.</text>
</comment>
<reference evidence="1" key="1">
    <citation type="journal article" date="2023" name="G3 (Bethesda)">
        <title>Whole genome assembly and annotation of the endangered Caribbean coral Acropora cervicornis.</title>
        <authorList>
            <person name="Selwyn J.D."/>
            <person name="Vollmer S.V."/>
        </authorList>
    </citation>
    <scope>NUCLEOTIDE SEQUENCE</scope>
    <source>
        <strain evidence="1">K2</strain>
    </source>
</reference>
<sequence>MKHSGNASTVSSKFSFSKPFEVGASSKQQYTALVWGKKLPYGSHPKYCKVMNCPNDAKEAVSFKDTMNLFKSCRVCKPMETLTRNNDINACIRKVYGKQCK</sequence>
<evidence type="ECO:0000313" key="1">
    <source>
        <dbReference type="EMBL" id="KAK2550301.1"/>
    </source>
</evidence>
<organism evidence="1 2">
    <name type="scientific">Acropora cervicornis</name>
    <name type="common">Staghorn coral</name>
    <dbReference type="NCBI Taxonomy" id="6130"/>
    <lineage>
        <taxon>Eukaryota</taxon>
        <taxon>Metazoa</taxon>
        <taxon>Cnidaria</taxon>
        <taxon>Anthozoa</taxon>
        <taxon>Hexacorallia</taxon>
        <taxon>Scleractinia</taxon>
        <taxon>Astrocoeniina</taxon>
        <taxon>Acroporidae</taxon>
        <taxon>Acropora</taxon>
    </lineage>
</organism>
<name>A0AAD9PWE1_ACRCE</name>
<dbReference type="Proteomes" id="UP001249851">
    <property type="component" value="Unassembled WGS sequence"/>
</dbReference>
<accession>A0AAD9PWE1</accession>
<protein>
    <submittedName>
        <fullName evidence="1">Uncharacterized protein</fullName>
    </submittedName>
</protein>
<evidence type="ECO:0000313" key="2">
    <source>
        <dbReference type="Proteomes" id="UP001249851"/>
    </source>
</evidence>
<keyword evidence="2" id="KW-1185">Reference proteome</keyword>
<dbReference type="EMBL" id="JARQWQ010000112">
    <property type="protein sequence ID" value="KAK2550301.1"/>
    <property type="molecule type" value="Genomic_DNA"/>
</dbReference>